<dbReference type="GO" id="GO:0008198">
    <property type="term" value="F:ferrous iron binding"/>
    <property type="evidence" value="ECO:0007669"/>
    <property type="project" value="InterPro"/>
</dbReference>
<dbReference type="GeneID" id="106173794"/>
<sequence>MTCIPNQTNSCCTTTKRDPSATQPCVWQSGLMVVSTLQTLFTGIHLVAALNFPVSEAMAIIGTFVIPHGGIALDPSYFNTTNETAKQQAWEVHKACVDIGHQISEKKPDVIFLSTPHGVSDLNRFAFYMNPTGHGFADTDNCACPPCCYELTANFDVNTTNGLLKNLSGQKFDVTGLSAFGPPGESNDAFPLRWAEVIPLSFIKDLKNMKIVVISQPSKRYTESVKMIPELLMLGQKLYQELEELADKKVVVIVSADLAHTHSEEGPYGYSNASEPFDKACGTWASTLQPDALLKTAASYVDEAKSCGYTGLVMLHGMLQAAGLDSWTHRLLVNYHPSYYGMMVAEFLPRKV</sequence>
<dbReference type="OrthoDB" id="2132071at2759"/>
<dbReference type="RefSeq" id="XP_013410488.1">
    <property type="nucleotide sequence ID" value="XM_013555034.1"/>
</dbReference>
<dbReference type="Proteomes" id="UP000085678">
    <property type="component" value="Unplaced"/>
</dbReference>
<proteinExistence type="predicted"/>
<dbReference type="GO" id="GO:0016702">
    <property type="term" value="F:oxidoreductase activity, acting on single donors with incorporation of molecular oxygen, incorporation of two atoms of oxygen"/>
    <property type="evidence" value="ECO:0007669"/>
    <property type="project" value="UniProtKB-ARBA"/>
</dbReference>
<dbReference type="KEGG" id="lak:106173794"/>
<evidence type="ECO:0000313" key="2">
    <source>
        <dbReference type="Proteomes" id="UP000085678"/>
    </source>
</evidence>
<dbReference type="SUPFAM" id="SSF53213">
    <property type="entry name" value="LigB-like"/>
    <property type="match status" value="1"/>
</dbReference>
<accession>A0A1S3JJD4</accession>
<evidence type="ECO:0000313" key="3">
    <source>
        <dbReference type="RefSeq" id="XP_013410488.1"/>
    </source>
</evidence>
<dbReference type="InParanoid" id="A0A1S3JJD4"/>
<reference evidence="3" key="1">
    <citation type="submission" date="2025-08" db="UniProtKB">
        <authorList>
            <consortium name="RefSeq"/>
        </authorList>
    </citation>
    <scope>IDENTIFICATION</scope>
    <source>
        <tissue evidence="3">Gonads</tissue>
    </source>
</reference>
<name>A0A1S3JJD4_LINAN</name>
<dbReference type="Gene3D" id="3.40.830.10">
    <property type="entry name" value="LigB-like"/>
    <property type="match status" value="1"/>
</dbReference>
<dbReference type="Pfam" id="PF02900">
    <property type="entry name" value="LigB"/>
    <property type="match status" value="1"/>
</dbReference>
<dbReference type="AlphaFoldDB" id="A0A1S3JJD4"/>
<keyword evidence="2" id="KW-1185">Reference proteome</keyword>
<protein>
    <submittedName>
        <fullName evidence="3">Uncharacterized protein LOC106173794</fullName>
    </submittedName>
</protein>
<dbReference type="InterPro" id="IPR004183">
    <property type="entry name" value="Xdiol_dOase_suB"/>
</dbReference>
<feature type="domain" description="Extradiol ring-cleavage dioxygenase class III enzyme subunit B" evidence="1">
    <location>
        <begin position="83"/>
        <end position="341"/>
    </location>
</feature>
<evidence type="ECO:0000259" key="1">
    <source>
        <dbReference type="Pfam" id="PF02900"/>
    </source>
</evidence>
<organism evidence="2 3">
    <name type="scientific">Lingula anatina</name>
    <name type="common">Brachiopod</name>
    <name type="synonym">Lingula unguis</name>
    <dbReference type="NCBI Taxonomy" id="7574"/>
    <lineage>
        <taxon>Eukaryota</taxon>
        <taxon>Metazoa</taxon>
        <taxon>Spiralia</taxon>
        <taxon>Lophotrochozoa</taxon>
        <taxon>Brachiopoda</taxon>
        <taxon>Linguliformea</taxon>
        <taxon>Lingulata</taxon>
        <taxon>Lingulida</taxon>
        <taxon>Linguloidea</taxon>
        <taxon>Lingulidae</taxon>
        <taxon>Lingula</taxon>
    </lineage>
</organism>
<gene>
    <name evidence="3" type="primary">LOC106173794</name>
</gene>